<dbReference type="SUPFAM" id="SSF55073">
    <property type="entry name" value="Nucleotide cyclase"/>
    <property type="match status" value="1"/>
</dbReference>
<evidence type="ECO:0000256" key="1">
    <source>
        <dbReference type="ARBA" id="ARBA00012528"/>
    </source>
</evidence>
<dbReference type="RefSeq" id="WP_161028364.1">
    <property type="nucleotide sequence ID" value="NZ_WWCJ01000029.1"/>
</dbReference>
<feature type="domain" description="GGDEF" evidence="3">
    <location>
        <begin position="174"/>
        <end position="306"/>
    </location>
</feature>
<dbReference type="GO" id="GO:0052621">
    <property type="term" value="F:diguanylate cyclase activity"/>
    <property type="evidence" value="ECO:0007669"/>
    <property type="project" value="UniProtKB-EC"/>
</dbReference>
<dbReference type="NCBIfam" id="TIGR00254">
    <property type="entry name" value="GGDEF"/>
    <property type="match status" value="1"/>
</dbReference>
<reference evidence="4 5" key="1">
    <citation type="submission" date="2019-12" db="EMBL/GenBank/DDBJ databases">
        <title>Novel species isolated from a subtropical stream in China.</title>
        <authorList>
            <person name="Lu H."/>
        </authorList>
    </citation>
    <scope>NUCLEOTIDE SEQUENCE [LARGE SCALE GENOMIC DNA]</scope>
    <source>
        <strain evidence="4 5">DS3</strain>
    </source>
</reference>
<comment type="caution">
    <text evidence="4">The sequence shown here is derived from an EMBL/GenBank/DDBJ whole genome shotgun (WGS) entry which is preliminary data.</text>
</comment>
<dbReference type="EC" id="2.7.7.65" evidence="1"/>
<organism evidence="4 5">
    <name type="scientific">Pseudoduganella guangdongensis</name>
    <dbReference type="NCBI Taxonomy" id="2692179"/>
    <lineage>
        <taxon>Bacteria</taxon>
        <taxon>Pseudomonadati</taxon>
        <taxon>Pseudomonadota</taxon>
        <taxon>Betaproteobacteria</taxon>
        <taxon>Burkholderiales</taxon>
        <taxon>Oxalobacteraceae</taxon>
        <taxon>Telluria group</taxon>
        <taxon>Pseudoduganella</taxon>
    </lineage>
</organism>
<dbReference type="PANTHER" id="PTHR45138">
    <property type="entry name" value="REGULATORY COMPONENTS OF SENSORY TRANSDUCTION SYSTEM"/>
    <property type="match status" value="1"/>
</dbReference>
<dbReference type="GO" id="GO:0005886">
    <property type="term" value="C:plasma membrane"/>
    <property type="evidence" value="ECO:0007669"/>
    <property type="project" value="TreeGrafter"/>
</dbReference>
<dbReference type="InterPro" id="IPR013656">
    <property type="entry name" value="PAS_4"/>
</dbReference>
<dbReference type="SMART" id="SM00267">
    <property type="entry name" value="GGDEF"/>
    <property type="match status" value="1"/>
</dbReference>
<dbReference type="Pfam" id="PF00990">
    <property type="entry name" value="GGDEF"/>
    <property type="match status" value="1"/>
</dbReference>
<dbReference type="PANTHER" id="PTHR45138:SF9">
    <property type="entry name" value="DIGUANYLATE CYCLASE DGCM-RELATED"/>
    <property type="match status" value="1"/>
</dbReference>
<comment type="catalytic activity">
    <reaction evidence="2">
        <text>2 GTP = 3',3'-c-di-GMP + 2 diphosphate</text>
        <dbReference type="Rhea" id="RHEA:24898"/>
        <dbReference type="ChEBI" id="CHEBI:33019"/>
        <dbReference type="ChEBI" id="CHEBI:37565"/>
        <dbReference type="ChEBI" id="CHEBI:58805"/>
        <dbReference type="EC" id="2.7.7.65"/>
    </reaction>
</comment>
<evidence type="ECO:0000313" key="4">
    <source>
        <dbReference type="EMBL" id="MYN05417.1"/>
    </source>
</evidence>
<protein>
    <recommendedName>
        <fullName evidence="1">diguanylate cyclase</fullName>
        <ecNumber evidence="1">2.7.7.65</ecNumber>
    </recommendedName>
</protein>
<dbReference type="GO" id="GO:1902201">
    <property type="term" value="P:negative regulation of bacterial-type flagellum-dependent cell motility"/>
    <property type="evidence" value="ECO:0007669"/>
    <property type="project" value="TreeGrafter"/>
</dbReference>
<dbReference type="GO" id="GO:0043709">
    <property type="term" value="P:cell adhesion involved in single-species biofilm formation"/>
    <property type="evidence" value="ECO:0007669"/>
    <property type="project" value="TreeGrafter"/>
</dbReference>
<accession>A0A6N9HQ37</accession>
<proteinExistence type="predicted"/>
<dbReference type="AlphaFoldDB" id="A0A6N9HQ37"/>
<dbReference type="Proteomes" id="UP000448575">
    <property type="component" value="Unassembled WGS sequence"/>
</dbReference>
<sequence>MRDETLFFGDQLAAILRALPDPAFVLTRSGRYIAIFGGIDTRYYHDGAGLIGKCVHDVLAPDKADWFLQEVEHALHSHGLHIVEYSLAACDVQGLESEGPGQRLWFEGRIQVLDFAVAGEDAVLWVASNITARKELEVQLRMQSEIDALSGLLNRRKLLQVLAEHYDTFERYGTPLTALVFDIDHFKRVNDAHGHLAGDAVLQTTAEVCRRELRSTDAPARLGGDEFVVLMPHTSGEQAAPIAERLRQRVAEALQALGSIGAGVTISGGLAGFAAGDARGEDVLKRADDALYQAKRAGRNRICGMR</sequence>
<dbReference type="InterPro" id="IPR043128">
    <property type="entry name" value="Rev_trsase/Diguanyl_cyclase"/>
</dbReference>
<evidence type="ECO:0000256" key="2">
    <source>
        <dbReference type="ARBA" id="ARBA00034247"/>
    </source>
</evidence>
<dbReference type="InterPro" id="IPR050469">
    <property type="entry name" value="Diguanylate_Cyclase"/>
</dbReference>
<dbReference type="InterPro" id="IPR035965">
    <property type="entry name" value="PAS-like_dom_sf"/>
</dbReference>
<dbReference type="PROSITE" id="PS50887">
    <property type="entry name" value="GGDEF"/>
    <property type="match status" value="1"/>
</dbReference>
<gene>
    <name evidence="4" type="ORF">GTP41_25300</name>
</gene>
<dbReference type="InterPro" id="IPR000160">
    <property type="entry name" value="GGDEF_dom"/>
</dbReference>
<dbReference type="Gene3D" id="3.30.70.270">
    <property type="match status" value="1"/>
</dbReference>
<evidence type="ECO:0000313" key="5">
    <source>
        <dbReference type="Proteomes" id="UP000448575"/>
    </source>
</evidence>
<keyword evidence="5" id="KW-1185">Reference proteome</keyword>
<dbReference type="FunFam" id="3.30.70.270:FF:000001">
    <property type="entry name" value="Diguanylate cyclase domain protein"/>
    <property type="match status" value="1"/>
</dbReference>
<name>A0A6N9HQ37_9BURK</name>
<dbReference type="EMBL" id="WWCJ01000029">
    <property type="protein sequence ID" value="MYN05417.1"/>
    <property type="molecule type" value="Genomic_DNA"/>
</dbReference>
<dbReference type="InterPro" id="IPR029787">
    <property type="entry name" value="Nucleotide_cyclase"/>
</dbReference>
<dbReference type="Pfam" id="PF08448">
    <property type="entry name" value="PAS_4"/>
    <property type="match status" value="1"/>
</dbReference>
<dbReference type="SUPFAM" id="SSF55785">
    <property type="entry name" value="PYP-like sensor domain (PAS domain)"/>
    <property type="match status" value="1"/>
</dbReference>
<dbReference type="Gene3D" id="3.30.450.20">
    <property type="entry name" value="PAS domain"/>
    <property type="match status" value="1"/>
</dbReference>
<evidence type="ECO:0000259" key="3">
    <source>
        <dbReference type="PROSITE" id="PS50887"/>
    </source>
</evidence>
<dbReference type="CDD" id="cd01949">
    <property type="entry name" value="GGDEF"/>
    <property type="match status" value="1"/>
</dbReference>